<proteinExistence type="predicted"/>
<dbReference type="STRING" id="1797727.A3B51_02480"/>
<name>A0A1F5HKC8_9BACT</name>
<accession>A0A1F5HKC8</accession>
<dbReference type="Pfam" id="PF13399">
    <property type="entry name" value="LytR_C"/>
    <property type="match status" value="1"/>
</dbReference>
<reference evidence="3 4" key="1">
    <citation type="journal article" date="2016" name="Nat. Commun.">
        <title>Thousands of microbial genomes shed light on interconnected biogeochemical processes in an aquifer system.</title>
        <authorList>
            <person name="Anantharaman K."/>
            <person name="Brown C.T."/>
            <person name="Hug L.A."/>
            <person name="Sharon I."/>
            <person name="Castelle C.J."/>
            <person name="Probst A.J."/>
            <person name="Thomas B.C."/>
            <person name="Singh A."/>
            <person name="Wilkins M.J."/>
            <person name="Karaoz U."/>
            <person name="Brodie E.L."/>
            <person name="Williams K.H."/>
            <person name="Hubbard S.S."/>
            <person name="Banfield J.F."/>
        </authorList>
    </citation>
    <scope>NUCLEOTIDE SEQUENCE [LARGE SCALE GENOMIC DNA]</scope>
</reference>
<feature type="domain" description="LytR/CpsA/Psr regulator C-terminal" evidence="2">
    <location>
        <begin position="245"/>
        <end position="329"/>
    </location>
</feature>
<dbReference type="Proteomes" id="UP000176780">
    <property type="component" value="Unassembled WGS sequence"/>
</dbReference>
<keyword evidence="1" id="KW-0472">Membrane</keyword>
<organism evidence="3 4">
    <name type="scientific">Candidatus Curtissbacteria bacterium RIFCSPLOWO2_01_FULL_41_18</name>
    <dbReference type="NCBI Taxonomy" id="1797727"/>
    <lineage>
        <taxon>Bacteria</taxon>
        <taxon>Candidatus Curtissiibacteriota</taxon>
    </lineage>
</organism>
<evidence type="ECO:0000313" key="3">
    <source>
        <dbReference type="EMBL" id="OGE04553.1"/>
    </source>
</evidence>
<gene>
    <name evidence="3" type="ORF">A3B51_02480</name>
</gene>
<dbReference type="AlphaFoldDB" id="A0A1F5HKC8"/>
<evidence type="ECO:0000259" key="2">
    <source>
        <dbReference type="Pfam" id="PF13399"/>
    </source>
</evidence>
<evidence type="ECO:0000256" key="1">
    <source>
        <dbReference type="SAM" id="Phobius"/>
    </source>
</evidence>
<dbReference type="EMBL" id="MFBQ01000027">
    <property type="protein sequence ID" value="OGE04553.1"/>
    <property type="molecule type" value="Genomic_DNA"/>
</dbReference>
<protein>
    <recommendedName>
        <fullName evidence="2">LytR/CpsA/Psr regulator C-terminal domain-containing protein</fullName>
    </recommendedName>
</protein>
<keyword evidence="1" id="KW-0812">Transmembrane</keyword>
<feature type="transmembrane region" description="Helical" evidence="1">
    <location>
        <begin position="24"/>
        <end position="45"/>
    </location>
</feature>
<dbReference type="InterPro" id="IPR027381">
    <property type="entry name" value="LytR/CpsA/Psr_C"/>
</dbReference>
<comment type="caution">
    <text evidence="3">The sequence shown here is derived from an EMBL/GenBank/DDBJ whole genome shotgun (WGS) entry which is preliminary data.</text>
</comment>
<evidence type="ECO:0000313" key="4">
    <source>
        <dbReference type="Proteomes" id="UP000176780"/>
    </source>
</evidence>
<keyword evidence="1" id="KW-1133">Transmembrane helix</keyword>
<sequence length="335" mass="37747">MRRYSSVSQSTRQGWQKHQVKKSWQSLFSVFITITLVFAIINGLFKSISWKSKIASSNWDSRSALVLAINTTNPSVFIYQPDSRQMSILSIAPDTNYETGDRKNPIEVISEQIDADVSFTKVMSHVFGAKIDNYIMLKNENMMDESYSKKFFADFASIVTPFELLTAGWGKDIKNTNITRIDAFKLWWQLKALSVERLAIVDLSGHREEILTADNQRVLGADVVSLNREISKYLQNFGIVNDDSKIRIKNSSGRADAGKLAYSFVSSLGGKVVEIENSDGFYDKTFILAKNKSSYTASYLAKVFNCDIKDTLEGDASDGQIILVLGQDFAKEYFE</sequence>